<dbReference type="InterPro" id="IPR036955">
    <property type="entry name" value="AP2/ERF_dom_sf"/>
</dbReference>
<comment type="subcellular location">
    <subcellularLocation>
        <location evidence="1">Nucleus</location>
    </subcellularLocation>
</comment>
<feature type="compositionally biased region" description="Low complexity" evidence="7">
    <location>
        <begin position="803"/>
        <end position="817"/>
    </location>
</feature>
<dbReference type="Proteomes" id="UP000188354">
    <property type="component" value="Chromosome LG10"/>
</dbReference>
<evidence type="ECO:0000256" key="2">
    <source>
        <dbReference type="ARBA" id="ARBA00022737"/>
    </source>
</evidence>
<protein>
    <recommendedName>
        <fullName evidence="8">AP2/ERF domain-containing protein</fullName>
    </recommendedName>
</protein>
<reference evidence="9 10" key="1">
    <citation type="journal article" date="2017" name="Plant Biotechnol. J.">
        <title>A comprehensive draft genome sequence for lupin (Lupinus angustifolius), an emerging health food: insights into plant-microbe interactions and legume evolution.</title>
        <authorList>
            <person name="Hane J.K."/>
            <person name="Ming Y."/>
            <person name="Kamphuis L.G."/>
            <person name="Nelson M.N."/>
            <person name="Garg G."/>
            <person name="Atkins C.A."/>
            <person name="Bayer P.E."/>
            <person name="Bravo A."/>
            <person name="Bringans S."/>
            <person name="Cannon S."/>
            <person name="Edwards D."/>
            <person name="Foley R."/>
            <person name="Gao L.L."/>
            <person name="Harrison M.J."/>
            <person name="Huang W."/>
            <person name="Hurgobin B."/>
            <person name="Li S."/>
            <person name="Liu C.W."/>
            <person name="McGrath A."/>
            <person name="Morahan G."/>
            <person name="Murray J."/>
            <person name="Weller J."/>
            <person name="Jian J."/>
            <person name="Singh K.B."/>
        </authorList>
    </citation>
    <scope>NUCLEOTIDE SEQUENCE [LARGE SCALE GENOMIC DNA]</scope>
    <source>
        <strain evidence="10">cv. Tanjil</strain>
        <tissue evidence="9">Whole plant</tissue>
    </source>
</reference>
<proteinExistence type="predicted"/>
<keyword evidence="4" id="KW-0238">DNA-binding</keyword>
<dbReference type="InterPro" id="IPR016177">
    <property type="entry name" value="DNA-bd_dom_sf"/>
</dbReference>
<dbReference type="PRINTS" id="PR00367">
    <property type="entry name" value="ETHRSPELEMNT"/>
</dbReference>
<gene>
    <name evidence="9" type="ORF">TanjilG_12021</name>
</gene>
<keyword evidence="6" id="KW-0539">Nucleus</keyword>
<dbReference type="SMART" id="SM00380">
    <property type="entry name" value="AP2"/>
    <property type="match status" value="2"/>
</dbReference>
<feature type="region of interest" description="Disordered" evidence="7">
    <location>
        <begin position="803"/>
        <end position="827"/>
    </location>
</feature>
<dbReference type="GO" id="GO:0003677">
    <property type="term" value="F:DNA binding"/>
    <property type="evidence" value="ECO:0007669"/>
    <property type="project" value="UniProtKB-KW"/>
</dbReference>
<feature type="domain" description="AP2/ERF" evidence="8">
    <location>
        <begin position="674"/>
        <end position="732"/>
    </location>
</feature>
<evidence type="ECO:0000256" key="7">
    <source>
        <dbReference type="SAM" id="MobiDB-lite"/>
    </source>
</evidence>
<dbReference type="Gene3D" id="3.30.730.10">
    <property type="entry name" value="AP2/ERF domain"/>
    <property type="match status" value="2"/>
</dbReference>
<dbReference type="CDD" id="cd00018">
    <property type="entry name" value="AP2"/>
    <property type="match status" value="2"/>
</dbReference>
<feature type="domain" description="AP2/ERF" evidence="8">
    <location>
        <begin position="575"/>
        <end position="638"/>
    </location>
</feature>
<evidence type="ECO:0000256" key="1">
    <source>
        <dbReference type="ARBA" id="ARBA00004123"/>
    </source>
</evidence>
<dbReference type="AlphaFoldDB" id="A0A1J7GSA7"/>
<evidence type="ECO:0000313" key="10">
    <source>
        <dbReference type="Proteomes" id="UP000188354"/>
    </source>
</evidence>
<accession>A0A1J7GSA7</accession>
<evidence type="ECO:0000313" key="9">
    <source>
        <dbReference type="EMBL" id="OIW03424.1"/>
    </source>
</evidence>
<keyword evidence="10" id="KW-1185">Reference proteome</keyword>
<keyword evidence="5" id="KW-0804">Transcription</keyword>
<evidence type="ECO:0000259" key="8">
    <source>
        <dbReference type="PROSITE" id="PS51032"/>
    </source>
</evidence>
<dbReference type="GO" id="GO:0005634">
    <property type="term" value="C:nucleus"/>
    <property type="evidence" value="ECO:0007669"/>
    <property type="project" value="UniProtKB-SubCell"/>
</dbReference>
<dbReference type="FunFam" id="3.30.730.10:FF:000003">
    <property type="entry name" value="AP2-like ethylene-responsive transcription factor ANT"/>
    <property type="match status" value="1"/>
</dbReference>
<evidence type="ECO:0000256" key="4">
    <source>
        <dbReference type="ARBA" id="ARBA00023125"/>
    </source>
</evidence>
<keyword evidence="2" id="KW-0677">Repeat</keyword>
<keyword evidence="3" id="KW-0805">Transcription regulation</keyword>
<dbReference type="PANTHER" id="PTHR32467:SF157">
    <property type="entry name" value="AP2-LIKE ETHYLENE-RESPONSIVE TRANSCRIPTION FACTOR CRL5"/>
    <property type="match status" value="1"/>
</dbReference>
<evidence type="ECO:0000256" key="5">
    <source>
        <dbReference type="ARBA" id="ARBA00023163"/>
    </source>
</evidence>
<dbReference type="InterPro" id="IPR001471">
    <property type="entry name" value="AP2/ERF_dom"/>
</dbReference>
<evidence type="ECO:0000256" key="3">
    <source>
        <dbReference type="ARBA" id="ARBA00023015"/>
    </source>
</evidence>
<dbReference type="GO" id="GO:0003700">
    <property type="term" value="F:DNA-binding transcription factor activity"/>
    <property type="evidence" value="ECO:0007669"/>
    <property type="project" value="InterPro"/>
</dbReference>
<sequence>MDDSNSNCNNDDGNNDNWLGFSLSPYMKMEPPHHHHNHHEHDDGQVQDHNLYYHHSQQGSAVSNSTVPTSFYWENSAFHSLPLSMMPLKSDGSLCIIEALNKSQTQVMMPSSSPKLEDFLGGATMGSDQYGDSEREAMALSLDSIYYNQNAHESQTSRDFLSDPFRQHPYYSGLACNSIYQTPLDEEQETKQPHVTVCSSSQMPQVGDEGTACFKNWEQQVNNSTTSIGDGVIASGSPSGSVGVVGRVSSAQHCGNLQSLSLSMSHVSQSNCVTVPSGTTPTESVVMETKKRGSSKLGQKHTVHRKSIDTFGQRTSQYRGVTSTVPTSFYWENSAFHSLPLSMMPLKSDGSLCIIEALNKSQTQVMMPSSSPKLEDFLGGATMGSDQYGDSEREAMALSLDSIYYNQNAHESQTSRDFLSDPFRQHPYYSGLACNSIYQTPLDEEQETKQPHVTVCSSSQMPQVGDEGTACFKNWEQQVNNSTTSIGDGVIASGSPSGSVGVVGRVSSAQHCGNLQSLSLSMSHVSQSNCVTVPSGTTPTESVVMETKKRGSSKLGQKHTVHRKSIDTFGQRTSQYRGVTRHRWTGRYEAHLWDNSCKKEGQTRKGRQGGYDMEEKAARAYDLAALKYWGSSTHINFPLQNYQMQLEEMKNMSRQEFVAHLRRKSSGFSRGASIYRGVTRHHQHGRWQARIGRVAGNKDLYLGTFSTQEEAAEAYDVAAIKFRGVNAVTNFDISRYHVENIMASNTLLTGEQARRNNKDSEPRTETIKYNVVSSQISNKEELEAANNNNETNGSDWNMVLYHQSPQQQQQKQQSDSNSSDHKAMNCGNYRNPAFSMALHGLIGTDSVGSSNQTMLDHDSTIKVGTHFSNQSSLVTNLSSPRECSPDKTGPTLLFPNPPIGSTKIVSPIATTSVSSWFPSRAISMSHLPVFAAWNDA</sequence>
<dbReference type="PROSITE" id="PS51032">
    <property type="entry name" value="AP2_ERF"/>
    <property type="match status" value="2"/>
</dbReference>
<dbReference type="OMA" id="WENSAFH"/>
<dbReference type="Gramene" id="OIW03424">
    <property type="protein sequence ID" value="OIW03424"/>
    <property type="gene ID" value="TanjilG_12021"/>
</dbReference>
<dbReference type="FunFam" id="3.30.730.10:FF:000002">
    <property type="entry name" value="AP2-like ethylene-responsive transcription factor"/>
    <property type="match status" value="1"/>
</dbReference>
<evidence type="ECO:0000256" key="6">
    <source>
        <dbReference type="ARBA" id="ARBA00023242"/>
    </source>
</evidence>
<feature type="region of interest" description="Disordered" evidence="7">
    <location>
        <begin position="875"/>
        <end position="895"/>
    </location>
</feature>
<name>A0A1J7GSA7_LUPAN</name>
<dbReference type="SUPFAM" id="SSF54171">
    <property type="entry name" value="DNA-binding domain"/>
    <property type="match status" value="2"/>
</dbReference>
<dbReference type="Pfam" id="PF00847">
    <property type="entry name" value="AP2"/>
    <property type="match status" value="2"/>
</dbReference>
<dbReference type="STRING" id="3871.A0A1J7GSA7"/>
<organism evidence="9 10">
    <name type="scientific">Lupinus angustifolius</name>
    <name type="common">Narrow-leaved blue lupine</name>
    <dbReference type="NCBI Taxonomy" id="3871"/>
    <lineage>
        <taxon>Eukaryota</taxon>
        <taxon>Viridiplantae</taxon>
        <taxon>Streptophyta</taxon>
        <taxon>Embryophyta</taxon>
        <taxon>Tracheophyta</taxon>
        <taxon>Spermatophyta</taxon>
        <taxon>Magnoliopsida</taxon>
        <taxon>eudicotyledons</taxon>
        <taxon>Gunneridae</taxon>
        <taxon>Pentapetalae</taxon>
        <taxon>rosids</taxon>
        <taxon>fabids</taxon>
        <taxon>Fabales</taxon>
        <taxon>Fabaceae</taxon>
        <taxon>Papilionoideae</taxon>
        <taxon>50 kb inversion clade</taxon>
        <taxon>genistoids sensu lato</taxon>
        <taxon>core genistoids</taxon>
        <taxon>Genisteae</taxon>
        <taxon>Lupinus</taxon>
    </lineage>
</organism>
<dbReference type="EMBL" id="CM007370">
    <property type="protein sequence ID" value="OIW03424.1"/>
    <property type="molecule type" value="Genomic_DNA"/>
</dbReference>
<dbReference type="PANTHER" id="PTHR32467">
    <property type="entry name" value="AP2-LIKE ETHYLENE-RESPONSIVE TRANSCRIPTION FACTOR"/>
    <property type="match status" value="1"/>
</dbReference>